<keyword evidence="5 11" id="KW-0812">Transmembrane</keyword>
<dbReference type="GO" id="GO:0006935">
    <property type="term" value="P:chemotaxis"/>
    <property type="evidence" value="ECO:0007669"/>
    <property type="project" value="UniProtKB-KW"/>
</dbReference>
<evidence type="ECO:0000256" key="10">
    <source>
        <dbReference type="PROSITE-ProRule" id="PRU00284"/>
    </source>
</evidence>
<dbReference type="SUPFAM" id="SSF58104">
    <property type="entry name" value="Methyl-accepting chemotaxis protein (MCP) signaling domain"/>
    <property type="match status" value="1"/>
</dbReference>
<dbReference type="Pfam" id="PF00015">
    <property type="entry name" value="MCPsignal"/>
    <property type="match status" value="1"/>
</dbReference>
<dbReference type="PRINTS" id="PR00260">
    <property type="entry name" value="CHEMTRNSDUCR"/>
</dbReference>
<gene>
    <name evidence="13" type="ORF">AFI02nite_06910</name>
</gene>
<dbReference type="Gene3D" id="3.30.450.20">
    <property type="entry name" value="PAS domain"/>
    <property type="match status" value="1"/>
</dbReference>
<keyword evidence="3" id="KW-1003">Cell membrane</keyword>
<evidence type="ECO:0000256" key="2">
    <source>
        <dbReference type="ARBA" id="ARBA00004651"/>
    </source>
</evidence>
<dbReference type="InterPro" id="IPR029151">
    <property type="entry name" value="Sensor-like_sf"/>
</dbReference>
<dbReference type="InterPro" id="IPR004089">
    <property type="entry name" value="MCPsignal_dom"/>
</dbReference>
<dbReference type="InterPro" id="IPR004090">
    <property type="entry name" value="Chemotax_Me-accpt_rcpt"/>
</dbReference>
<evidence type="ECO:0000256" key="9">
    <source>
        <dbReference type="ARBA" id="ARBA00029447"/>
    </source>
</evidence>
<dbReference type="Gene3D" id="1.10.287.950">
    <property type="entry name" value="Methyl-accepting chemotaxis protein"/>
    <property type="match status" value="1"/>
</dbReference>
<feature type="transmembrane region" description="Helical" evidence="11">
    <location>
        <begin position="274"/>
        <end position="297"/>
    </location>
</feature>
<dbReference type="Proteomes" id="UP000321787">
    <property type="component" value="Unassembled WGS sequence"/>
</dbReference>
<comment type="similarity">
    <text evidence="9">Belongs to the methyl-accepting chemotaxis (MCP) protein family.</text>
</comment>
<dbReference type="Pfam" id="PF02743">
    <property type="entry name" value="dCache_1"/>
    <property type="match status" value="1"/>
</dbReference>
<evidence type="ECO:0000313" key="14">
    <source>
        <dbReference type="Proteomes" id="UP000321787"/>
    </source>
</evidence>
<accession>A0A510UI69</accession>
<dbReference type="SUPFAM" id="SSF103190">
    <property type="entry name" value="Sensory domain-like"/>
    <property type="match status" value="1"/>
</dbReference>
<reference evidence="13 14" key="1">
    <citation type="submission" date="2019-07" db="EMBL/GenBank/DDBJ databases">
        <title>Whole genome shotgun sequence of Aliivibrio fischeri NBRC 101058.</title>
        <authorList>
            <person name="Hosoyama A."/>
            <person name="Uohara A."/>
            <person name="Ohji S."/>
            <person name="Ichikawa N."/>
        </authorList>
    </citation>
    <scope>NUCLEOTIDE SEQUENCE [LARGE SCALE GENOMIC DNA]</scope>
    <source>
        <strain evidence="13 14">NBRC 101058</strain>
    </source>
</reference>
<evidence type="ECO:0000259" key="12">
    <source>
        <dbReference type="PROSITE" id="PS50111"/>
    </source>
</evidence>
<evidence type="ECO:0000256" key="6">
    <source>
        <dbReference type="ARBA" id="ARBA00022989"/>
    </source>
</evidence>
<evidence type="ECO:0000313" key="13">
    <source>
        <dbReference type="EMBL" id="GEK12655.1"/>
    </source>
</evidence>
<comment type="subcellular location">
    <subcellularLocation>
        <location evidence="1">Cell inner membrane</location>
    </subcellularLocation>
    <subcellularLocation>
        <location evidence="2">Cell membrane</location>
        <topology evidence="2">Multi-pass membrane protein</topology>
    </subcellularLocation>
</comment>
<feature type="transmembrane region" description="Helical" evidence="11">
    <location>
        <begin position="12"/>
        <end position="32"/>
    </location>
</feature>
<dbReference type="PANTHER" id="PTHR32089">
    <property type="entry name" value="METHYL-ACCEPTING CHEMOTAXIS PROTEIN MCPB"/>
    <property type="match status" value="1"/>
</dbReference>
<dbReference type="PROSITE" id="PS50111">
    <property type="entry name" value="CHEMOTAXIS_TRANSDUC_2"/>
    <property type="match status" value="1"/>
</dbReference>
<evidence type="ECO:0000256" key="4">
    <source>
        <dbReference type="ARBA" id="ARBA00022500"/>
    </source>
</evidence>
<keyword evidence="8 10" id="KW-0807">Transducer</keyword>
<dbReference type="CDD" id="cd18773">
    <property type="entry name" value="PDC1_HK_sensor"/>
    <property type="match status" value="1"/>
</dbReference>
<dbReference type="AlphaFoldDB" id="A0A510UI69"/>
<dbReference type="GO" id="GO:0005886">
    <property type="term" value="C:plasma membrane"/>
    <property type="evidence" value="ECO:0007669"/>
    <property type="project" value="UniProtKB-SubCell"/>
</dbReference>
<dbReference type="PANTHER" id="PTHR32089:SF33">
    <property type="entry name" value="TOXIN COREGULATED PILUS BIOSYNTHESIS PROTEIN I"/>
    <property type="match status" value="1"/>
</dbReference>
<dbReference type="InterPro" id="IPR033479">
    <property type="entry name" value="dCache_1"/>
</dbReference>
<sequence length="628" mass="69013">MNLTLKNTVFISTFSLLFIISIILTGTGYFTFKNYNINSTEEHKKNIGSLLAISLEENINGYFNAMEALSIDFDSNGNISDIKQATTSLELLRKSTNVPLVSIGLKNGLTFEKGAYIPNFNAKEMKREWYQRTFNGETKVITQAYNDAATNRTVFAFSTPLYKNNEIIAAVVITIELDTIKEFISKLTPENQVFVYDNSGYIVSARRDHLIGKNIFSERPEYKSFINNELNYNIDNRYVSAYKTEVPSINWNVVNYEWDDVIAQPSKDMLIDSIILFVIVLSIAIILVHFLLIKLIYAPIGGEPAYISSILSNIANGNLSERFTVTGNETGIYASAIALNQKLSSIIKNSLLLSDSVSSASEELTLVMNDTSNNSQQELTQVEAISTAINELSSTSKEVSINALHAENETQNAINNVTKGLEVLNSSISLAGNINASVQQTADMISELKINSNNIGEVTTVISSISEQTNLLALNAAIEAARAGEQGRGFAVVADEVRNLAAKTQESTKNIQEIILKLQEQSEIANTNIASNVVAIQEYINLSEDVKTSFDNIVLSVQSISDVNTLVATASQEQLAVTENIAQNTTATFDLVHQNVSAINQTQQAAAELSQLAVSQKNELSFFLIDDK</sequence>
<evidence type="ECO:0000256" key="7">
    <source>
        <dbReference type="ARBA" id="ARBA00023136"/>
    </source>
</evidence>
<dbReference type="EMBL" id="BJTZ01000003">
    <property type="protein sequence ID" value="GEK12655.1"/>
    <property type="molecule type" value="Genomic_DNA"/>
</dbReference>
<evidence type="ECO:0000256" key="8">
    <source>
        <dbReference type="ARBA" id="ARBA00023224"/>
    </source>
</evidence>
<dbReference type="CDD" id="cd11386">
    <property type="entry name" value="MCP_signal"/>
    <property type="match status" value="1"/>
</dbReference>
<name>A0A510UI69_ALIFS</name>
<comment type="caution">
    <text evidence="13">The sequence shown here is derived from an EMBL/GenBank/DDBJ whole genome shotgun (WGS) entry which is preliminary data.</text>
</comment>
<evidence type="ECO:0000256" key="3">
    <source>
        <dbReference type="ARBA" id="ARBA00022475"/>
    </source>
</evidence>
<keyword evidence="7 11" id="KW-0472">Membrane</keyword>
<keyword evidence="4" id="KW-0145">Chemotaxis</keyword>
<dbReference type="FunFam" id="1.10.287.950:FF:000001">
    <property type="entry name" value="Methyl-accepting chemotaxis sensory transducer"/>
    <property type="match status" value="1"/>
</dbReference>
<evidence type="ECO:0000256" key="1">
    <source>
        <dbReference type="ARBA" id="ARBA00004533"/>
    </source>
</evidence>
<protein>
    <submittedName>
        <fullName evidence="13">Methyl-accepting chemotaxis protein</fullName>
    </submittedName>
</protein>
<dbReference type="GO" id="GO:0007165">
    <property type="term" value="P:signal transduction"/>
    <property type="evidence" value="ECO:0007669"/>
    <property type="project" value="UniProtKB-KW"/>
</dbReference>
<dbReference type="SMART" id="SM00283">
    <property type="entry name" value="MA"/>
    <property type="match status" value="1"/>
</dbReference>
<evidence type="ECO:0000256" key="5">
    <source>
        <dbReference type="ARBA" id="ARBA00022692"/>
    </source>
</evidence>
<feature type="domain" description="Methyl-accepting transducer" evidence="12">
    <location>
        <begin position="353"/>
        <end position="589"/>
    </location>
</feature>
<dbReference type="RefSeq" id="WP_146861884.1">
    <property type="nucleotide sequence ID" value="NZ_BJTZ01000003.1"/>
</dbReference>
<keyword evidence="6 11" id="KW-1133">Transmembrane helix</keyword>
<evidence type="ECO:0000256" key="11">
    <source>
        <dbReference type="SAM" id="Phobius"/>
    </source>
</evidence>
<organism evidence="13 14">
    <name type="scientific">Aliivibrio fischeri</name>
    <name type="common">Vibrio fischeri</name>
    <dbReference type="NCBI Taxonomy" id="668"/>
    <lineage>
        <taxon>Bacteria</taxon>
        <taxon>Pseudomonadati</taxon>
        <taxon>Pseudomonadota</taxon>
        <taxon>Gammaproteobacteria</taxon>
        <taxon>Vibrionales</taxon>
        <taxon>Vibrionaceae</taxon>
        <taxon>Aliivibrio</taxon>
    </lineage>
</organism>
<proteinExistence type="inferred from homology"/>
<dbReference type="GO" id="GO:0004888">
    <property type="term" value="F:transmembrane signaling receptor activity"/>
    <property type="evidence" value="ECO:0007669"/>
    <property type="project" value="InterPro"/>
</dbReference>